<sequence>MQQELPFHSTSIGPSSAINPPHVQAEQAIRLPAMAKGWVTIMLVDMNVRWEVGMGMLMKGLMAGFSFVKELTLDVQNVIAPPKEKSKSASNEKASTVESPTAASPKADVKVEKPQAMDEQAVENGSAYNRREDESAKSVPSSPFVRSAVESPPREFPDSNFHKAHSADASPSNKDYQRYTDRRKHAVHHFSPSILIDPLMWAAYEELCVLEAYLFFNFAQYVGSKVTDEKADENMGETRENDGYEEELVDYDDEEANAPASANKVNGETVKKAYVGIHSSGFRYFLLKPKLLRAIVDSGFEHPSEGKLSKHFLNYFCW</sequence>
<keyword evidence="2" id="KW-0547">Nucleotide-binding</keyword>
<feature type="compositionally biased region" description="Basic and acidic residues" evidence="1">
    <location>
        <begin position="152"/>
        <end position="161"/>
    </location>
</feature>
<keyword evidence="3" id="KW-1185">Reference proteome</keyword>
<keyword evidence="2" id="KW-0347">Helicase</keyword>
<keyword evidence="2" id="KW-0378">Hydrolase</keyword>
<name>A0AAW0KGT6_QUESU</name>
<dbReference type="Gene3D" id="1.25.40.10">
    <property type="entry name" value="Tetratricopeptide repeat domain"/>
    <property type="match status" value="1"/>
</dbReference>
<reference evidence="2 3" key="1">
    <citation type="journal article" date="2018" name="Sci. Data">
        <title>The draft genome sequence of cork oak.</title>
        <authorList>
            <person name="Ramos A.M."/>
            <person name="Usie A."/>
            <person name="Barbosa P."/>
            <person name="Barros P.M."/>
            <person name="Capote T."/>
            <person name="Chaves I."/>
            <person name="Simoes F."/>
            <person name="Abreu I."/>
            <person name="Carrasquinho I."/>
            <person name="Faro C."/>
            <person name="Guimaraes J.B."/>
            <person name="Mendonca D."/>
            <person name="Nobrega F."/>
            <person name="Rodrigues L."/>
            <person name="Saibo N.J.M."/>
            <person name="Varela M.C."/>
            <person name="Egas C."/>
            <person name="Matos J."/>
            <person name="Miguel C.M."/>
            <person name="Oliveira M.M."/>
            <person name="Ricardo C.P."/>
            <person name="Goncalves S."/>
        </authorList>
    </citation>
    <scope>NUCLEOTIDE SEQUENCE [LARGE SCALE GENOMIC DNA]</scope>
    <source>
        <strain evidence="3">cv. HL8</strain>
    </source>
</reference>
<dbReference type="AlphaFoldDB" id="A0AAW0KGT6"/>
<evidence type="ECO:0000313" key="2">
    <source>
        <dbReference type="EMBL" id="KAK7838329.1"/>
    </source>
</evidence>
<dbReference type="GO" id="GO:0004386">
    <property type="term" value="F:helicase activity"/>
    <property type="evidence" value="ECO:0007669"/>
    <property type="project" value="UniProtKB-KW"/>
</dbReference>
<keyword evidence="2" id="KW-0067">ATP-binding</keyword>
<dbReference type="InterPro" id="IPR011990">
    <property type="entry name" value="TPR-like_helical_dom_sf"/>
</dbReference>
<accession>A0AAW0KGT6</accession>
<gene>
    <name evidence="2" type="primary">RH56_3</name>
    <name evidence="2" type="ORF">CFP56_020000</name>
</gene>
<proteinExistence type="predicted"/>
<feature type="region of interest" description="Disordered" evidence="1">
    <location>
        <begin position="83"/>
        <end position="178"/>
    </location>
</feature>
<protein>
    <submittedName>
        <fullName evidence="2">Dead-box atp-dependent rna helicase 56</fullName>
    </submittedName>
</protein>
<feature type="compositionally biased region" description="Basic and acidic residues" evidence="1">
    <location>
        <begin position="107"/>
        <end position="116"/>
    </location>
</feature>
<dbReference type="Proteomes" id="UP000237347">
    <property type="component" value="Unassembled WGS sequence"/>
</dbReference>
<evidence type="ECO:0000256" key="1">
    <source>
        <dbReference type="SAM" id="MobiDB-lite"/>
    </source>
</evidence>
<evidence type="ECO:0000313" key="3">
    <source>
        <dbReference type="Proteomes" id="UP000237347"/>
    </source>
</evidence>
<dbReference type="EMBL" id="PKMF04000309">
    <property type="protein sequence ID" value="KAK7838329.1"/>
    <property type="molecule type" value="Genomic_DNA"/>
</dbReference>
<organism evidence="2 3">
    <name type="scientific">Quercus suber</name>
    <name type="common">Cork oak</name>
    <dbReference type="NCBI Taxonomy" id="58331"/>
    <lineage>
        <taxon>Eukaryota</taxon>
        <taxon>Viridiplantae</taxon>
        <taxon>Streptophyta</taxon>
        <taxon>Embryophyta</taxon>
        <taxon>Tracheophyta</taxon>
        <taxon>Spermatophyta</taxon>
        <taxon>Magnoliopsida</taxon>
        <taxon>eudicotyledons</taxon>
        <taxon>Gunneridae</taxon>
        <taxon>Pentapetalae</taxon>
        <taxon>rosids</taxon>
        <taxon>fabids</taxon>
        <taxon>Fagales</taxon>
        <taxon>Fagaceae</taxon>
        <taxon>Quercus</taxon>
    </lineage>
</organism>
<comment type="caution">
    <text evidence="2">The sequence shown here is derived from an EMBL/GenBank/DDBJ whole genome shotgun (WGS) entry which is preliminary data.</text>
</comment>